<name>A0ABV8NM10_9SPHI</name>
<reference evidence="3" key="1">
    <citation type="journal article" date="2019" name="Int. J. Syst. Evol. Microbiol.">
        <title>The Global Catalogue of Microorganisms (GCM) 10K type strain sequencing project: providing services to taxonomists for standard genome sequencing and annotation.</title>
        <authorList>
            <consortium name="The Broad Institute Genomics Platform"/>
            <consortium name="The Broad Institute Genome Sequencing Center for Infectious Disease"/>
            <person name="Wu L."/>
            <person name="Ma J."/>
        </authorList>
    </citation>
    <scope>NUCLEOTIDE SEQUENCE [LARGE SCALE GENOMIC DNA]</scope>
    <source>
        <strain evidence="3">CCM 8689</strain>
    </source>
</reference>
<comment type="caution">
    <text evidence="2">The sequence shown here is derived from an EMBL/GenBank/DDBJ whole genome shotgun (WGS) entry which is preliminary data.</text>
</comment>
<dbReference type="RefSeq" id="WP_378960277.1">
    <property type="nucleotide sequence ID" value="NZ_JBHRXC010000016.1"/>
</dbReference>
<feature type="transmembrane region" description="Helical" evidence="1">
    <location>
        <begin position="158"/>
        <end position="183"/>
    </location>
</feature>
<protein>
    <submittedName>
        <fullName evidence="2">Uncharacterized protein</fullName>
    </submittedName>
</protein>
<gene>
    <name evidence="2" type="ORF">ACFOUY_09525</name>
</gene>
<sequence length="256" mass="29058">MSFTYRPFLFFYLFSTLAIAGCIIFFNDLSMNFYSVCIQFLGMILTGLFFRKLPNIVARESGRGFERKFSVFYLLNKADNKEAKNLVFSILGATLVLGFINAWLIIFWKTDIDANQRSLLSTIFFSTLGITQFGGWFFQTVLIYMVSVVLGAKKPFGFYLRIMGISYVGFMFLAAFTLLLNYYYIPDHVTLQDFNNLIRSSPVYIIAGKSGEFLVLAMVGAAIANYENFTPLKALLIGCIPSIMLLVFNGLFDKIL</sequence>
<organism evidence="2 3">
    <name type="scientific">Pedobacter jamesrossensis</name>
    <dbReference type="NCBI Taxonomy" id="1908238"/>
    <lineage>
        <taxon>Bacteria</taxon>
        <taxon>Pseudomonadati</taxon>
        <taxon>Bacteroidota</taxon>
        <taxon>Sphingobacteriia</taxon>
        <taxon>Sphingobacteriales</taxon>
        <taxon>Sphingobacteriaceae</taxon>
        <taxon>Pedobacter</taxon>
    </lineage>
</organism>
<feature type="transmembrane region" description="Helical" evidence="1">
    <location>
        <begin position="120"/>
        <end position="146"/>
    </location>
</feature>
<feature type="transmembrane region" description="Helical" evidence="1">
    <location>
        <begin position="86"/>
        <end position="108"/>
    </location>
</feature>
<keyword evidence="1" id="KW-1133">Transmembrane helix</keyword>
<feature type="transmembrane region" description="Helical" evidence="1">
    <location>
        <begin position="235"/>
        <end position="252"/>
    </location>
</feature>
<proteinExistence type="predicted"/>
<feature type="transmembrane region" description="Helical" evidence="1">
    <location>
        <begin position="32"/>
        <end position="50"/>
    </location>
</feature>
<dbReference type="Proteomes" id="UP001595792">
    <property type="component" value="Unassembled WGS sequence"/>
</dbReference>
<dbReference type="PROSITE" id="PS51257">
    <property type="entry name" value="PROKAR_LIPOPROTEIN"/>
    <property type="match status" value="1"/>
</dbReference>
<keyword evidence="1" id="KW-0812">Transmembrane</keyword>
<dbReference type="EMBL" id="JBHSBY010000087">
    <property type="protein sequence ID" value="MFC4196936.1"/>
    <property type="molecule type" value="Genomic_DNA"/>
</dbReference>
<accession>A0ABV8NM10</accession>
<keyword evidence="3" id="KW-1185">Reference proteome</keyword>
<evidence type="ECO:0000313" key="2">
    <source>
        <dbReference type="EMBL" id="MFC4196936.1"/>
    </source>
</evidence>
<feature type="transmembrane region" description="Helical" evidence="1">
    <location>
        <begin position="7"/>
        <end position="26"/>
    </location>
</feature>
<evidence type="ECO:0000313" key="3">
    <source>
        <dbReference type="Proteomes" id="UP001595792"/>
    </source>
</evidence>
<feature type="transmembrane region" description="Helical" evidence="1">
    <location>
        <begin position="203"/>
        <end position="223"/>
    </location>
</feature>
<evidence type="ECO:0000256" key="1">
    <source>
        <dbReference type="SAM" id="Phobius"/>
    </source>
</evidence>
<keyword evidence="1" id="KW-0472">Membrane</keyword>